<protein>
    <recommendedName>
        <fullName evidence="1">VOC domain-containing protein</fullName>
    </recommendedName>
</protein>
<comment type="caution">
    <text evidence="2">The sequence shown here is derived from an EMBL/GenBank/DDBJ whole genome shotgun (WGS) entry which is preliminary data.</text>
</comment>
<accession>A0A852VCF7</accession>
<dbReference type="PANTHER" id="PTHR33993:SF14">
    <property type="entry name" value="GB|AAF24581.1"/>
    <property type="match status" value="1"/>
</dbReference>
<dbReference type="RefSeq" id="WP_179827994.1">
    <property type="nucleotide sequence ID" value="NZ_JACCCO010000003.1"/>
</dbReference>
<feature type="domain" description="VOC" evidence="1">
    <location>
        <begin position="1"/>
        <end position="111"/>
    </location>
</feature>
<name>A0A852VCF7_9ACTN</name>
<dbReference type="SUPFAM" id="SSF54593">
    <property type="entry name" value="Glyoxalase/Bleomycin resistance protein/Dihydroxybiphenyl dioxygenase"/>
    <property type="match status" value="2"/>
</dbReference>
<dbReference type="Pfam" id="PF00903">
    <property type="entry name" value="Glyoxalase"/>
    <property type="match status" value="2"/>
</dbReference>
<dbReference type="InterPro" id="IPR037523">
    <property type="entry name" value="VOC_core"/>
</dbReference>
<dbReference type="PROSITE" id="PS51819">
    <property type="entry name" value="VOC"/>
    <property type="match status" value="2"/>
</dbReference>
<feature type="domain" description="VOC" evidence="1">
    <location>
        <begin position="125"/>
        <end position="251"/>
    </location>
</feature>
<reference evidence="2 3" key="1">
    <citation type="submission" date="2020-07" db="EMBL/GenBank/DDBJ databases">
        <title>Sequencing the genomes of 1000 actinobacteria strains.</title>
        <authorList>
            <person name="Klenk H.-P."/>
        </authorList>
    </citation>
    <scope>NUCLEOTIDE SEQUENCE [LARGE SCALE GENOMIC DNA]</scope>
    <source>
        <strain evidence="2 3">DSM 45763</strain>
    </source>
</reference>
<organism evidence="2 3">
    <name type="scientific">Streptosporangium sandarakinum</name>
    <dbReference type="NCBI Taxonomy" id="1260955"/>
    <lineage>
        <taxon>Bacteria</taxon>
        <taxon>Bacillati</taxon>
        <taxon>Actinomycetota</taxon>
        <taxon>Actinomycetes</taxon>
        <taxon>Streptosporangiales</taxon>
        <taxon>Streptosporangiaceae</taxon>
        <taxon>Streptosporangium</taxon>
    </lineage>
</organism>
<dbReference type="InterPro" id="IPR052164">
    <property type="entry name" value="Anthracycline_SecMetBiosynth"/>
</dbReference>
<dbReference type="PANTHER" id="PTHR33993">
    <property type="entry name" value="GLYOXALASE-RELATED"/>
    <property type="match status" value="1"/>
</dbReference>
<dbReference type="AlphaFoldDB" id="A0A852VCF7"/>
<keyword evidence="3" id="KW-1185">Reference proteome</keyword>
<dbReference type="EMBL" id="JACCCO010000003">
    <property type="protein sequence ID" value="NYF44101.1"/>
    <property type="molecule type" value="Genomic_DNA"/>
</dbReference>
<dbReference type="Proteomes" id="UP000576393">
    <property type="component" value="Unassembled WGS sequence"/>
</dbReference>
<proteinExistence type="predicted"/>
<evidence type="ECO:0000313" key="2">
    <source>
        <dbReference type="EMBL" id="NYF44101.1"/>
    </source>
</evidence>
<evidence type="ECO:0000259" key="1">
    <source>
        <dbReference type="PROSITE" id="PS51819"/>
    </source>
</evidence>
<dbReference type="InterPro" id="IPR029068">
    <property type="entry name" value="Glyas_Bleomycin-R_OHBP_Dase"/>
</dbReference>
<dbReference type="Gene3D" id="3.10.180.10">
    <property type="entry name" value="2,3-Dihydroxybiphenyl 1,2-Dioxygenase, domain 1"/>
    <property type="match status" value="2"/>
</dbReference>
<dbReference type="InterPro" id="IPR004360">
    <property type="entry name" value="Glyas_Fos-R_dOase_dom"/>
</dbReference>
<gene>
    <name evidence="2" type="ORF">HDA43_006328</name>
</gene>
<sequence length="256" mass="26092">MELSSADVTLSVRFYREVFGWEAVFDPRPESGGYGRFTLGGRAVAGVGPGSGDGVPSVWNTYVATDDAGVTALKVRAAGGGIVCEPAEVFDEGVAAAFQDPWGAVFAAWQPGLHRGAEVTGEPGAFAWSELVTADPRGCDPFYASVFGWSRGDGGTGGADGTDAIGGPDGDRVEWRVDGRPVAGASAAWGPLPPGAPPYWLACFAVEDVGEAVARIVHLGGSLEMPPATTPAGRTAVVADPQAALFAVVGPREATG</sequence>
<dbReference type="CDD" id="cd07247">
    <property type="entry name" value="SgaA_N_like"/>
    <property type="match status" value="1"/>
</dbReference>
<evidence type="ECO:0000313" key="3">
    <source>
        <dbReference type="Proteomes" id="UP000576393"/>
    </source>
</evidence>